<dbReference type="Gene3D" id="1.10.600.10">
    <property type="entry name" value="Farnesyl Diphosphate Synthase"/>
    <property type="match status" value="1"/>
</dbReference>
<reference evidence="2" key="1">
    <citation type="submission" date="2019-12" db="EMBL/GenBank/DDBJ databases">
        <title>Genome sequencing and annotation of Brassica cretica.</title>
        <authorList>
            <person name="Studholme D.J."/>
            <person name="Sarris P."/>
        </authorList>
    </citation>
    <scope>NUCLEOTIDE SEQUENCE</scope>
    <source>
        <strain evidence="2">PFS-109/04</strain>
        <tissue evidence="2">Leaf</tissue>
    </source>
</reference>
<dbReference type="InterPro" id="IPR005630">
    <property type="entry name" value="Terpene_synthase_metal-bd"/>
</dbReference>
<sequence>MNRGEVANGVNCYMEQHGVTKEAAVDVLRKMERENYKIMMEEFVSSKAVP</sequence>
<feature type="domain" description="Terpene synthase metal-binding" evidence="1">
    <location>
        <begin position="1"/>
        <end position="37"/>
    </location>
</feature>
<accession>A0A8S9SJY8</accession>
<dbReference type="EMBL" id="QGKX02000004">
    <property type="protein sequence ID" value="KAF3601901.1"/>
    <property type="molecule type" value="Genomic_DNA"/>
</dbReference>
<comment type="caution">
    <text evidence="2">The sequence shown here is derived from an EMBL/GenBank/DDBJ whole genome shotgun (WGS) entry which is preliminary data.</text>
</comment>
<protein>
    <recommendedName>
        <fullName evidence="1">Terpene synthase metal-binding domain-containing protein</fullName>
    </recommendedName>
</protein>
<organism evidence="2 3">
    <name type="scientific">Brassica cretica</name>
    <name type="common">Mustard</name>
    <dbReference type="NCBI Taxonomy" id="69181"/>
    <lineage>
        <taxon>Eukaryota</taxon>
        <taxon>Viridiplantae</taxon>
        <taxon>Streptophyta</taxon>
        <taxon>Embryophyta</taxon>
        <taxon>Tracheophyta</taxon>
        <taxon>Spermatophyta</taxon>
        <taxon>Magnoliopsida</taxon>
        <taxon>eudicotyledons</taxon>
        <taxon>Gunneridae</taxon>
        <taxon>Pentapetalae</taxon>
        <taxon>rosids</taxon>
        <taxon>malvids</taxon>
        <taxon>Brassicales</taxon>
        <taxon>Brassicaceae</taxon>
        <taxon>Brassiceae</taxon>
        <taxon>Brassica</taxon>
    </lineage>
</organism>
<name>A0A8S9SJY8_BRACR</name>
<evidence type="ECO:0000313" key="2">
    <source>
        <dbReference type="EMBL" id="KAF3601901.1"/>
    </source>
</evidence>
<dbReference type="Pfam" id="PF03936">
    <property type="entry name" value="Terpene_synth_C"/>
    <property type="match status" value="1"/>
</dbReference>
<evidence type="ECO:0000259" key="1">
    <source>
        <dbReference type="Pfam" id="PF03936"/>
    </source>
</evidence>
<dbReference type="GO" id="GO:0010333">
    <property type="term" value="F:terpene synthase activity"/>
    <property type="evidence" value="ECO:0007669"/>
    <property type="project" value="InterPro"/>
</dbReference>
<dbReference type="AlphaFoldDB" id="A0A8S9SJY8"/>
<gene>
    <name evidence="2" type="ORF">F2Q69_00038382</name>
</gene>
<dbReference type="GO" id="GO:0000287">
    <property type="term" value="F:magnesium ion binding"/>
    <property type="evidence" value="ECO:0007669"/>
    <property type="project" value="InterPro"/>
</dbReference>
<proteinExistence type="predicted"/>
<evidence type="ECO:0000313" key="3">
    <source>
        <dbReference type="Proteomes" id="UP000712600"/>
    </source>
</evidence>
<dbReference type="Proteomes" id="UP000712600">
    <property type="component" value="Unassembled WGS sequence"/>
</dbReference>
<dbReference type="SUPFAM" id="SSF48576">
    <property type="entry name" value="Terpenoid synthases"/>
    <property type="match status" value="1"/>
</dbReference>
<dbReference type="InterPro" id="IPR008949">
    <property type="entry name" value="Isoprenoid_synthase_dom_sf"/>
</dbReference>